<sequence length="95" mass="10683">MPSQDWNKIRFLESTSNLKAIVKQSTGRMPSTEIARDIAACLQQGRLFFDIAASAQLQVQPLQIYYGIVGFSKAIILARNLLSRGDQDGRQRQSR</sequence>
<dbReference type="EMBL" id="JAKLUA010000001">
    <property type="protein sequence ID" value="MCG2665311.1"/>
    <property type="molecule type" value="Genomic_DNA"/>
</dbReference>
<dbReference type="Pfam" id="PF14175">
    <property type="entry name" value="YaaC"/>
    <property type="match status" value="1"/>
</dbReference>
<proteinExistence type="predicted"/>
<keyword evidence="2" id="KW-1185">Reference proteome</keyword>
<dbReference type="InterPro" id="IPR026988">
    <property type="entry name" value="YaaC-like"/>
</dbReference>
<name>A0ABS9LEA4_9BRAD</name>
<reference evidence="1" key="1">
    <citation type="submission" date="2022-01" db="EMBL/GenBank/DDBJ databases">
        <title>Genome sequnece data of strain Bradyrhizobium sp. nov.</title>
        <authorList>
            <person name="Zhang J."/>
        </authorList>
    </citation>
    <scope>NUCLEOTIDE SEQUENCE</scope>
    <source>
        <strain evidence="1">WYCCWR 12774</strain>
    </source>
</reference>
<dbReference type="RefSeq" id="WP_237868735.1">
    <property type="nucleotide sequence ID" value="NZ_JAKLUA010000001.1"/>
</dbReference>
<protein>
    <submittedName>
        <fullName evidence="1">Uncharacterized protein</fullName>
    </submittedName>
</protein>
<gene>
    <name evidence="1" type="ORF">L6637_00005</name>
</gene>
<comment type="caution">
    <text evidence="1">The sequence shown here is derived from an EMBL/GenBank/DDBJ whole genome shotgun (WGS) entry which is preliminary data.</text>
</comment>
<evidence type="ECO:0000313" key="2">
    <source>
        <dbReference type="Proteomes" id="UP001139012"/>
    </source>
</evidence>
<dbReference type="Proteomes" id="UP001139012">
    <property type="component" value="Unassembled WGS sequence"/>
</dbReference>
<organism evidence="1 2">
    <name type="scientific">Bradyrhizobium zhengyangense</name>
    <dbReference type="NCBI Taxonomy" id="2911009"/>
    <lineage>
        <taxon>Bacteria</taxon>
        <taxon>Pseudomonadati</taxon>
        <taxon>Pseudomonadota</taxon>
        <taxon>Alphaproteobacteria</taxon>
        <taxon>Hyphomicrobiales</taxon>
        <taxon>Nitrobacteraceae</taxon>
        <taxon>Bradyrhizobium</taxon>
    </lineage>
</organism>
<accession>A0ABS9LEA4</accession>
<evidence type="ECO:0000313" key="1">
    <source>
        <dbReference type="EMBL" id="MCG2665311.1"/>
    </source>
</evidence>